<dbReference type="eggNOG" id="COG1595">
    <property type="taxonomic scope" value="Bacteria"/>
</dbReference>
<feature type="domain" description="RNA polymerase sigma factor 70 region 4 type 2" evidence="7">
    <location>
        <begin position="118"/>
        <end position="170"/>
    </location>
</feature>
<keyword evidence="2" id="KW-0805">Transcription regulation</keyword>
<dbReference type="SUPFAM" id="SSF88946">
    <property type="entry name" value="Sigma2 domain of RNA polymerase sigma factors"/>
    <property type="match status" value="1"/>
</dbReference>
<keyword evidence="9" id="KW-1185">Reference proteome</keyword>
<protein>
    <recommendedName>
        <fullName evidence="10">RNA polymerase subunit sigma-24</fullName>
    </recommendedName>
</protein>
<evidence type="ECO:0000259" key="6">
    <source>
        <dbReference type="Pfam" id="PF04542"/>
    </source>
</evidence>
<reference evidence="8 9" key="1">
    <citation type="journal article" date="2014" name="Proc. Natl. Acad. Sci. U.S.A.">
        <title>Functional type 2 photosynthetic reaction centers found in the rare bacterial phylum Gemmatimonadetes.</title>
        <authorList>
            <person name="Zeng Y."/>
            <person name="Feng F."/>
            <person name="Medova H."/>
            <person name="Dean J."/>
            <person name="Koblizek M."/>
        </authorList>
    </citation>
    <scope>NUCLEOTIDE SEQUENCE [LARGE SCALE GENOMIC DNA]</scope>
    <source>
        <strain evidence="8 9">AP64</strain>
    </source>
</reference>
<dbReference type="Pfam" id="PF04542">
    <property type="entry name" value="Sigma70_r2"/>
    <property type="match status" value="1"/>
</dbReference>
<dbReference type="InterPro" id="IPR014284">
    <property type="entry name" value="RNA_pol_sigma-70_dom"/>
</dbReference>
<dbReference type="InterPro" id="IPR036388">
    <property type="entry name" value="WH-like_DNA-bd_sf"/>
</dbReference>
<dbReference type="CDD" id="cd06171">
    <property type="entry name" value="Sigma70_r4"/>
    <property type="match status" value="1"/>
</dbReference>
<dbReference type="Gene3D" id="1.10.10.10">
    <property type="entry name" value="Winged helix-like DNA-binding domain superfamily/Winged helix DNA-binding domain"/>
    <property type="match status" value="1"/>
</dbReference>
<evidence type="ECO:0008006" key="10">
    <source>
        <dbReference type="Google" id="ProtNLM"/>
    </source>
</evidence>
<dbReference type="GO" id="GO:0016987">
    <property type="term" value="F:sigma factor activity"/>
    <property type="evidence" value="ECO:0007669"/>
    <property type="project" value="UniProtKB-KW"/>
</dbReference>
<accession>A0A143BGF9</accession>
<reference evidence="8 9" key="2">
    <citation type="journal article" date="2016" name="Environ. Microbiol. Rep.">
        <title>Metagenomic evidence for the presence of phototrophic Gemmatimonadetes bacteria in diverse environments.</title>
        <authorList>
            <person name="Zeng Y."/>
            <person name="Baumbach J."/>
            <person name="Barbosa E.G."/>
            <person name="Azevedo V."/>
            <person name="Zhang C."/>
            <person name="Koblizek M."/>
        </authorList>
    </citation>
    <scope>NUCLEOTIDE SEQUENCE [LARGE SCALE GENOMIC DNA]</scope>
    <source>
        <strain evidence="8 9">AP64</strain>
    </source>
</reference>
<sequence>MTAEALEERELVLSAQAGDNVAFAGLVRRHQRRAYAVARAIVLSHDDAEDAVQEGFLHAFRALERFRPEQAFGAWLHRIVANAALDIARRRKVRDADELPETLSSPHKDPAEADELRARLSRALNTLGERQRAVIVLHDVEGYKHAEIGALLGIPEGTARSDLHHARAHLRRQLSNLRSES</sequence>
<keyword evidence="5" id="KW-0804">Transcription</keyword>
<dbReference type="InterPro" id="IPR013325">
    <property type="entry name" value="RNA_pol_sigma_r2"/>
</dbReference>
<dbReference type="GO" id="GO:0003677">
    <property type="term" value="F:DNA binding"/>
    <property type="evidence" value="ECO:0007669"/>
    <property type="project" value="UniProtKB-KW"/>
</dbReference>
<dbReference type="KEGG" id="gph:GEMMAAP_03290"/>
<evidence type="ECO:0000313" key="9">
    <source>
        <dbReference type="Proteomes" id="UP000076404"/>
    </source>
</evidence>
<dbReference type="NCBIfam" id="TIGR02937">
    <property type="entry name" value="sigma70-ECF"/>
    <property type="match status" value="1"/>
</dbReference>
<dbReference type="GO" id="GO:0006352">
    <property type="term" value="P:DNA-templated transcription initiation"/>
    <property type="evidence" value="ECO:0007669"/>
    <property type="project" value="InterPro"/>
</dbReference>
<gene>
    <name evidence="8" type="ORF">GEMMAAP_03290</name>
</gene>
<proteinExistence type="inferred from homology"/>
<comment type="similarity">
    <text evidence="1">Belongs to the sigma-70 factor family. ECF subfamily.</text>
</comment>
<name>A0A143BGF9_9BACT</name>
<dbReference type="InterPro" id="IPR039425">
    <property type="entry name" value="RNA_pol_sigma-70-like"/>
</dbReference>
<dbReference type="Gene3D" id="1.10.1740.10">
    <property type="match status" value="1"/>
</dbReference>
<dbReference type="Proteomes" id="UP000076404">
    <property type="component" value="Chromosome"/>
</dbReference>
<keyword evidence="3" id="KW-0731">Sigma factor</keyword>
<keyword evidence="4" id="KW-0238">DNA-binding</keyword>
<evidence type="ECO:0000256" key="3">
    <source>
        <dbReference type="ARBA" id="ARBA00023082"/>
    </source>
</evidence>
<organism evidence="8 9">
    <name type="scientific">Gemmatimonas phototrophica</name>
    <dbReference type="NCBI Taxonomy" id="1379270"/>
    <lineage>
        <taxon>Bacteria</taxon>
        <taxon>Pseudomonadati</taxon>
        <taxon>Gemmatimonadota</taxon>
        <taxon>Gemmatimonadia</taxon>
        <taxon>Gemmatimonadales</taxon>
        <taxon>Gemmatimonadaceae</taxon>
        <taxon>Gemmatimonas</taxon>
    </lineage>
</organism>
<evidence type="ECO:0000259" key="7">
    <source>
        <dbReference type="Pfam" id="PF08281"/>
    </source>
</evidence>
<dbReference type="EMBL" id="CP011454">
    <property type="protein sequence ID" value="AMW04126.1"/>
    <property type="molecule type" value="Genomic_DNA"/>
</dbReference>
<dbReference type="InterPro" id="IPR013324">
    <property type="entry name" value="RNA_pol_sigma_r3/r4-like"/>
</dbReference>
<dbReference type="STRING" id="1379270.GEMMAAP_03290"/>
<dbReference type="InterPro" id="IPR007627">
    <property type="entry name" value="RNA_pol_sigma70_r2"/>
</dbReference>
<dbReference type="PANTHER" id="PTHR43133">
    <property type="entry name" value="RNA POLYMERASE ECF-TYPE SIGMA FACTO"/>
    <property type="match status" value="1"/>
</dbReference>
<evidence type="ECO:0000256" key="1">
    <source>
        <dbReference type="ARBA" id="ARBA00010641"/>
    </source>
</evidence>
<evidence type="ECO:0000313" key="8">
    <source>
        <dbReference type="EMBL" id="AMW04126.1"/>
    </source>
</evidence>
<dbReference type="PANTHER" id="PTHR43133:SF8">
    <property type="entry name" value="RNA POLYMERASE SIGMA FACTOR HI_1459-RELATED"/>
    <property type="match status" value="1"/>
</dbReference>
<evidence type="ECO:0000256" key="2">
    <source>
        <dbReference type="ARBA" id="ARBA00023015"/>
    </source>
</evidence>
<evidence type="ECO:0000256" key="5">
    <source>
        <dbReference type="ARBA" id="ARBA00023163"/>
    </source>
</evidence>
<dbReference type="Pfam" id="PF08281">
    <property type="entry name" value="Sigma70_r4_2"/>
    <property type="match status" value="1"/>
</dbReference>
<dbReference type="AlphaFoldDB" id="A0A143BGF9"/>
<feature type="domain" description="RNA polymerase sigma-70 region 2" evidence="6">
    <location>
        <begin position="26"/>
        <end position="92"/>
    </location>
</feature>
<evidence type="ECO:0000256" key="4">
    <source>
        <dbReference type="ARBA" id="ARBA00023125"/>
    </source>
</evidence>
<dbReference type="SUPFAM" id="SSF88659">
    <property type="entry name" value="Sigma3 and sigma4 domains of RNA polymerase sigma factors"/>
    <property type="match status" value="1"/>
</dbReference>
<dbReference type="InterPro" id="IPR013249">
    <property type="entry name" value="RNA_pol_sigma70_r4_t2"/>
</dbReference>